<feature type="transmembrane region" description="Helical" evidence="1">
    <location>
        <begin position="82"/>
        <end position="103"/>
    </location>
</feature>
<proteinExistence type="predicted"/>
<evidence type="ECO:0000313" key="2">
    <source>
        <dbReference type="EMBL" id="MFC4663161.1"/>
    </source>
</evidence>
<protein>
    <submittedName>
        <fullName evidence="2">YitT family protein</fullName>
    </submittedName>
</protein>
<comment type="caution">
    <text evidence="2">The sequence shown here is derived from an EMBL/GenBank/DDBJ whole genome shotgun (WGS) entry which is preliminary data.</text>
</comment>
<keyword evidence="1" id="KW-0472">Membrane</keyword>
<sequence>MYLAQSNLLKSYGLFLLSLFIMGLGISLVTLAHLGTTPITSPPYAFSLFLPISFGMLTMLFNLLFVLIEIIMMGKNFPRVQYLQLLVGPILGIAIDFWSYFLIHIPQSYYWVQLNMVVIGCVIIAFSTVVQLKAQVVNNPAEGIVKVISYKTSQEFGKVKLYFDISLVCLAMFISFIVFGSVQGVREGTIISALIIGPLIKLFQKQKTSSSISAMRRSKE</sequence>
<dbReference type="PANTHER" id="PTHR40078">
    <property type="entry name" value="INTEGRAL MEMBRANE PROTEIN-RELATED"/>
    <property type="match status" value="1"/>
</dbReference>
<reference evidence="3" key="1">
    <citation type="journal article" date="2019" name="Int. J. Syst. Evol. Microbiol.">
        <title>The Global Catalogue of Microorganisms (GCM) 10K type strain sequencing project: providing services to taxonomists for standard genome sequencing and annotation.</title>
        <authorList>
            <consortium name="The Broad Institute Genomics Platform"/>
            <consortium name="The Broad Institute Genome Sequencing Center for Infectious Disease"/>
            <person name="Wu L."/>
            <person name="Ma J."/>
        </authorList>
    </citation>
    <scope>NUCLEOTIDE SEQUENCE [LARGE SCALE GENOMIC DNA]</scope>
    <source>
        <strain evidence="3">CCUG 37257</strain>
    </source>
</reference>
<dbReference type="InterPro" id="IPR038750">
    <property type="entry name" value="YczE/YyaS-like"/>
</dbReference>
<organism evidence="2 3">
    <name type="scientific">Oceanobacillus aidingensis</name>
    <dbReference type="NCBI Taxonomy" id="645964"/>
    <lineage>
        <taxon>Bacteria</taxon>
        <taxon>Bacillati</taxon>
        <taxon>Bacillota</taxon>
        <taxon>Bacilli</taxon>
        <taxon>Bacillales</taxon>
        <taxon>Bacillaceae</taxon>
        <taxon>Oceanobacillus</taxon>
    </lineage>
</organism>
<dbReference type="Proteomes" id="UP001595988">
    <property type="component" value="Unassembled WGS sequence"/>
</dbReference>
<keyword evidence="1" id="KW-1133">Transmembrane helix</keyword>
<feature type="transmembrane region" description="Helical" evidence="1">
    <location>
        <begin position="161"/>
        <end position="179"/>
    </location>
</feature>
<evidence type="ECO:0000313" key="3">
    <source>
        <dbReference type="Proteomes" id="UP001595988"/>
    </source>
</evidence>
<dbReference type="EMBL" id="JBHSFT010000020">
    <property type="protein sequence ID" value="MFC4663161.1"/>
    <property type="molecule type" value="Genomic_DNA"/>
</dbReference>
<evidence type="ECO:0000256" key="1">
    <source>
        <dbReference type="SAM" id="Phobius"/>
    </source>
</evidence>
<name>A0ABV9JZQ6_9BACI</name>
<feature type="transmembrane region" description="Helical" evidence="1">
    <location>
        <begin position="44"/>
        <end position="70"/>
    </location>
</feature>
<gene>
    <name evidence="2" type="ORF">ACFO3P_13335</name>
</gene>
<accession>A0ABV9JZQ6</accession>
<dbReference type="Pfam" id="PF19700">
    <property type="entry name" value="DUF6198"/>
    <property type="match status" value="1"/>
</dbReference>
<feature type="transmembrane region" description="Helical" evidence="1">
    <location>
        <begin position="12"/>
        <end position="32"/>
    </location>
</feature>
<keyword evidence="3" id="KW-1185">Reference proteome</keyword>
<keyword evidence="1" id="KW-0812">Transmembrane</keyword>
<dbReference type="PANTHER" id="PTHR40078:SF1">
    <property type="entry name" value="INTEGRAL MEMBRANE PROTEIN"/>
    <property type="match status" value="1"/>
</dbReference>
<feature type="transmembrane region" description="Helical" evidence="1">
    <location>
        <begin position="185"/>
        <end position="203"/>
    </location>
</feature>
<feature type="transmembrane region" description="Helical" evidence="1">
    <location>
        <begin position="109"/>
        <end position="130"/>
    </location>
</feature>
<dbReference type="RefSeq" id="WP_193063648.1">
    <property type="nucleotide sequence ID" value="NZ_JBHSFT010000020.1"/>
</dbReference>